<dbReference type="InterPro" id="IPR051598">
    <property type="entry name" value="TSUP/Inactive_protease-like"/>
</dbReference>
<evidence type="ECO:0000256" key="4">
    <source>
        <dbReference type="ARBA" id="ARBA00023136"/>
    </source>
</evidence>
<feature type="transmembrane region" description="Helical" evidence="5">
    <location>
        <begin position="200"/>
        <end position="219"/>
    </location>
</feature>
<keyword evidence="3 5" id="KW-1133">Transmembrane helix</keyword>
<evidence type="ECO:0000256" key="1">
    <source>
        <dbReference type="ARBA" id="ARBA00004141"/>
    </source>
</evidence>
<keyword evidence="2 5" id="KW-0812">Transmembrane</keyword>
<keyword evidence="4 5" id="KW-0472">Membrane</keyword>
<dbReference type="PANTHER" id="PTHR43701:SF2">
    <property type="entry name" value="MEMBRANE TRANSPORTER PROTEIN YJNA-RELATED"/>
    <property type="match status" value="1"/>
</dbReference>
<dbReference type="KEGG" id="aswu:HUW51_14425"/>
<dbReference type="InterPro" id="IPR002781">
    <property type="entry name" value="TM_pro_TauE-like"/>
</dbReference>
<keyword evidence="7" id="KW-1185">Reference proteome</keyword>
<dbReference type="GO" id="GO:0005886">
    <property type="term" value="C:plasma membrane"/>
    <property type="evidence" value="ECO:0007669"/>
    <property type="project" value="UniProtKB-SubCell"/>
</dbReference>
<feature type="transmembrane region" description="Helical" evidence="5">
    <location>
        <begin position="158"/>
        <end position="180"/>
    </location>
</feature>
<comment type="similarity">
    <text evidence="5">Belongs to the 4-toluene sulfonate uptake permease (TSUP) (TC 2.A.102) family.</text>
</comment>
<proteinExistence type="inferred from homology"/>
<name>A0A7G7GFB2_9BACT</name>
<gene>
    <name evidence="6" type="ORF">HUW51_14425</name>
</gene>
<dbReference type="Proteomes" id="UP000515237">
    <property type="component" value="Chromosome"/>
</dbReference>
<reference evidence="6 7" key="1">
    <citation type="journal article" date="2018" name="Int. J. Syst. Evol. Microbiol.">
        <title>Adhaeribacter swui sp. nov., isolated from wet mud.</title>
        <authorList>
            <person name="Kim D.U."/>
            <person name="Kim K.W."/>
            <person name="Kang M.S."/>
            <person name="Kim J.Y."/>
            <person name="Jang J.H."/>
            <person name="Kim M.K."/>
        </authorList>
    </citation>
    <scope>NUCLEOTIDE SEQUENCE [LARGE SCALE GENOMIC DNA]</scope>
    <source>
        <strain evidence="6 7">KCTC 52873</strain>
    </source>
</reference>
<keyword evidence="5" id="KW-1003">Cell membrane</keyword>
<dbReference type="PANTHER" id="PTHR43701">
    <property type="entry name" value="MEMBRANE TRANSPORTER PROTEIN MJ0441-RELATED"/>
    <property type="match status" value="1"/>
</dbReference>
<sequence>MTPLLLVLVGLLVSAFGTLVGFGGGVFMVPILIIFFNYPIEQAIGSCMSAMVPAALIASFFNYREKNIDYLVASLIQFPAMGGTVLGAFLVTFLPVLELQFTFAFFVIIVGFYLLGTPKNSPKALRHTGMMYRMSHMPTSFIRKNHQKHLAYRLNGSLVVFFGFLTGTIAGLFGIGGGFLQTPAMIKIFRMPVKIATSTSLFILLITSITGFTTHYWLGHVVWEKSLPLMLGFALGATVGQNLKKIESRLPRMDYLIGMGLFLAGITLIVNIILKAGVLFKISF</sequence>
<protein>
    <recommendedName>
        <fullName evidence="5">Probable membrane transporter protein</fullName>
    </recommendedName>
</protein>
<evidence type="ECO:0000313" key="6">
    <source>
        <dbReference type="EMBL" id="QNF35846.1"/>
    </source>
</evidence>
<dbReference type="AlphaFoldDB" id="A0A7G7GFB2"/>
<feature type="transmembrane region" description="Helical" evidence="5">
    <location>
        <begin position="99"/>
        <end position="116"/>
    </location>
</feature>
<feature type="transmembrane region" description="Helical" evidence="5">
    <location>
        <begin position="255"/>
        <end position="274"/>
    </location>
</feature>
<organism evidence="6 7">
    <name type="scientific">Adhaeribacter swui</name>
    <dbReference type="NCBI Taxonomy" id="2086471"/>
    <lineage>
        <taxon>Bacteria</taxon>
        <taxon>Pseudomonadati</taxon>
        <taxon>Bacteroidota</taxon>
        <taxon>Cytophagia</taxon>
        <taxon>Cytophagales</taxon>
        <taxon>Hymenobacteraceae</taxon>
        <taxon>Adhaeribacter</taxon>
    </lineage>
</organism>
<dbReference type="EMBL" id="CP055156">
    <property type="protein sequence ID" value="QNF35846.1"/>
    <property type="molecule type" value="Genomic_DNA"/>
</dbReference>
<evidence type="ECO:0000313" key="7">
    <source>
        <dbReference type="Proteomes" id="UP000515237"/>
    </source>
</evidence>
<feature type="transmembrane region" description="Helical" evidence="5">
    <location>
        <begin position="70"/>
        <end position="93"/>
    </location>
</feature>
<evidence type="ECO:0000256" key="2">
    <source>
        <dbReference type="ARBA" id="ARBA00022692"/>
    </source>
</evidence>
<feature type="transmembrane region" description="Helical" evidence="5">
    <location>
        <begin position="42"/>
        <end position="63"/>
    </location>
</feature>
<feature type="transmembrane region" description="Helical" evidence="5">
    <location>
        <begin position="7"/>
        <end position="36"/>
    </location>
</feature>
<evidence type="ECO:0000256" key="5">
    <source>
        <dbReference type="RuleBase" id="RU363041"/>
    </source>
</evidence>
<evidence type="ECO:0000256" key="3">
    <source>
        <dbReference type="ARBA" id="ARBA00022989"/>
    </source>
</evidence>
<dbReference type="Pfam" id="PF01925">
    <property type="entry name" value="TauE"/>
    <property type="match status" value="1"/>
</dbReference>
<comment type="subcellular location">
    <subcellularLocation>
        <location evidence="5">Cell membrane</location>
        <topology evidence="5">Multi-pass membrane protein</topology>
    </subcellularLocation>
    <subcellularLocation>
        <location evidence="1">Membrane</location>
        <topology evidence="1">Multi-pass membrane protein</topology>
    </subcellularLocation>
</comment>
<accession>A0A7G7GFB2</accession>